<evidence type="ECO:0000256" key="14">
    <source>
        <dbReference type="ARBA" id="ARBA00032575"/>
    </source>
</evidence>
<protein>
    <recommendedName>
        <fullName evidence="6">Ceramide glucosyltransferase</fullName>
        <ecNumber evidence="5">2.4.1.80</ecNumber>
    </recommendedName>
    <alternativeName>
        <fullName evidence="13">Glucosylceramide synthase</fullName>
    </alternativeName>
    <alternativeName>
        <fullName evidence="14">UDP-glucose ceramide glucosyltransferase</fullName>
    </alternativeName>
    <alternativeName>
        <fullName evidence="12">UDP-glucose:N-acylsphingosine D-glucosyltransferase</fullName>
    </alternativeName>
</protein>
<evidence type="ECO:0000256" key="11">
    <source>
        <dbReference type="ARBA" id="ARBA00023136"/>
    </source>
</evidence>
<reference evidence="16" key="2">
    <citation type="submission" date="2023-06" db="EMBL/GenBank/DDBJ databases">
        <authorList>
            <person name="Kobayashi Y."/>
            <person name="Kayamori A."/>
            <person name="Aoki K."/>
            <person name="Shiwa Y."/>
            <person name="Fujita N."/>
            <person name="Sugita T."/>
            <person name="Iwasaki W."/>
            <person name="Tanaka N."/>
            <person name="Takashima M."/>
        </authorList>
    </citation>
    <scope>NUCLEOTIDE SEQUENCE</scope>
    <source>
        <strain evidence="16">HIS016</strain>
    </source>
</reference>
<dbReference type="InterPro" id="IPR025993">
    <property type="entry name" value="Ceramide_glucosylTrfase"/>
</dbReference>
<dbReference type="GO" id="GO:0016020">
    <property type="term" value="C:membrane"/>
    <property type="evidence" value="ECO:0007669"/>
    <property type="project" value="UniProtKB-SubCell"/>
</dbReference>
<feature type="transmembrane region" description="Helical" evidence="15">
    <location>
        <begin position="6"/>
        <end position="26"/>
    </location>
</feature>
<gene>
    <name evidence="16" type="primary">HSX11</name>
    <name evidence="16" type="ORF">CspeluHIS016_0407190</name>
</gene>
<comment type="caution">
    <text evidence="16">The sequence shown here is derived from an EMBL/GenBank/DDBJ whole genome shotgun (WGS) entry which is preliminary data.</text>
</comment>
<evidence type="ECO:0000256" key="8">
    <source>
        <dbReference type="ARBA" id="ARBA00022679"/>
    </source>
</evidence>
<evidence type="ECO:0000256" key="6">
    <source>
        <dbReference type="ARBA" id="ARBA00019988"/>
    </source>
</evidence>
<evidence type="ECO:0000256" key="4">
    <source>
        <dbReference type="ARBA" id="ARBA00006739"/>
    </source>
</evidence>
<keyword evidence="17" id="KW-1185">Reference proteome</keyword>
<name>A0AAD3TVX0_9TREE</name>
<evidence type="ECO:0000256" key="9">
    <source>
        <dbReference type="ARBA" id="ARBA00022692"/>
    </source>
</evidence>
<dbReference type="SUPFAM" id="SSF53448">
    <property type="entry name" value="Nucleotide-diphospho-sugar transferases"/>
    <property type="match status" value="1"/>
</dbReference>
<accession>A0AAD3TVX0</accession>
<evidence type="ECO:0000256" key="1">
    <source>
        <dbReference type="ARBA" id="ARBA00004141"/>
    </source>
</evidence>
<dbReference type="GO" id="GO:0006679">
    <property type="term" value="P:glucosylceramide biosynthetic process"/>
    <property type="evidence" value="ECO:0007669"/>
    <property type="project" value="TreeGrafter"/>
</dbReference>
<dbReference type="PANTHER" id="PTHR12726:SF0">
    <property type="entry name" value="CERAMIDE GLUCOSYLTRANSFERASE"/>
    <property type="match status" value="1"/>
</dbReference>
<organism evidence="16 17">
    <name type="scientific">Cutaneotrichosporon spelunceum</name>
    <dbReference type="NCBI Taxonomy" id="1672016"/>
    <lineage>
        <taxon>Eukaryota</taxon>
        <taxon>Fungi</taxon>
        <taxon>Dikarya</taxon>
        <taxon>Basidiomycota</taxon>
        <taxon>Agaricomycotina</taxon>
        <taxon>Tremellomycetes</taxon>
        <taxon>Trichosporonales</taxon>
        <taxon>Trichosporonaceae</taxon>
        <taxon>Cutaneotrichosporon</taxon>
    </lineage>
</organism>
<evidence type="ECO:0000256" key="12">
    <source>
        <dbReference type="ARBA" id="ARBA00031017"/>
    </source>
</evidence>
<sequence>MAAATYAAIGALVLYAVVWTICLNGLRVARSRYGKAPAASRLSALPSTSVPGVSVIRPLCGLDSNMYSTLESVMRLNYSNYEVIFALQDPKDEALPVVRKVMSRHPHVPARVVINSAKVGVNPKVNNLMEPVAQASHDILWVLDATIAVLPDTLGHMVDAFLGRQGDEESATLIADSERPPPSRGMVGLVHQVPIAVVYQPSWGSLIEQAYLNSTHAKMYLSINNVAIESCIVGKSCMYSRANINSLSSPAPSLASKDVKGLAGFGPFMAEDNMIGLAVWHELGLKHTMTGDVACDFLGTLSVRDYCMRRTRWIRVRKRMTLPATTMEPLTESIVASLYGAWAVNTLFGMPKLVFWVLSMSAWLATDLAVRKALATKVRHVGPPQPTGRFLLAWAARECLALPIWIYSMLGSSVMWRGKAYRVLASGEARRID</sequence>
<dbReference type="InterPro" id="IPR029044">
    <property type="entry name" value="Nucleotide-diphossugar_trans"/>
</dbReference>
<proteinExistence type="inferred from homology"/>
<keyword evidence="11 15" id="KW-0472">Membrane</keyword>
<evidence type="ECO:0000313" key="16">
    <source>
        <dbReference type="EMBL" id="GMK57885.1"/>
    </source>
</evidence>
<comment type="pathway">
    <text evidence="2">Lipid metabolism; sphingolipid metabolism.</text>
</comment>
<dbReference type="Proteomes" id="UP001222932">
    <property type="component" value="Unassembled WGS sequence"/>
</dbReference>
<evidence type="ECO:0000256" key="15">
    <source>
        <dbReference type="SAM" id="Phobius"/>
    </source>
</evidence>
<keyword evidence="10 15" id="KW-1133">Transmembrane helix</keyword>
<keyword evidence="7" id="KW-0328">Glycosyltransferase</keyword>
<dbReference type="PANTHER" id="PTHR12726">
    <property type="entry name" value="CERAMIDE GLUCOSYLTRANSFERASE"/>
    <property type="match status" value="1"/>
</dbReference>
<comment type="subcellular location">
    <subcellularLocation>
        <location evidence="1">Membrane</location>
        <topology evidence="1">Multi-pass membrane protein</topology>
    </subcellularLocation>
</comment>
<keyword evidence="8" id="KW-0808">Transferase</keyword>
<dbReference type="AlphaFoldDB" id="A0AAD3TVX0"/>
<dbReference type="Pfam" id="PF13506">
    <property type="entry name" value="Glyco_transf_21"/>
    <property type="match status" value="2"/>
</dbReference>
<dbReference type="GO" id="GO:0008120">
    <property type="term" value="F:ceramide glucosyltransferase activity"/>
    <property type="evidence" value="ECO:0007669"/>
    <property type="project" value="UniProtKB-EC"/>
</dbReference>
<evidence type="ECO:0000256" key="2">
    <source>
        <dbReference type="ARBA" id="ARBA00004760"/>
    </source>
</evidence>
<keyword evidence="9 15" id="KW-0812">Transmembrane</keyword>
<dbReference type="Gene3D" id="3.90.550.10">
    <property type="entry name" value="Spore Coat Polysaccharide Biosynthesis Protein SpsA, Chain A"/>
    <property type="match status" value="1"/>
</dbReference>
<evidence type="ECO:0000256" key="10">
    <source>
        <dbReference type="ARBA" id="ARBA00022989"/>
    </source>
</evidence>
<comment type="similarity">
    <text evidence="4">Belongs to the glycosyltransferase 2 family.</text>
</comment>
<dbReference type="EC" id="2.4.1.80" evidence="5"/>
<comment type="pathway">
    <text evidence="3">Sphingolipid metabolism.</text>
</comment>
<evidence type="ECO:0000256" key="3">
    <source>
        <dbReference type="ARBA" id="ARBA00004991"/>
    </source>
</evidence>
<evidence type="ECO:0000313" key="17">
    <source>
        <dbReference type="Proteomes" id="UP001222932"/>
    </source>
</evidence>
<evidence type="ECO:0000256" key="7">
    <source>
        <dbReference type="ARBA" id="ARBA00022676"/>
    </source>
</evidence>
<evidence type="ECO:0000256" key="13">
    <source>
        <dbReference type="ARBA" id="ARBA00031543"/>
    </source>
</evidence>
<dbReference type="EMBL" id="BTCM01000004">
    <property type="protein sequence ID" value="GMK57885.1"/>
    <property type="molecule type" value="Genomic_DNA"/>
</dbReference>
<feature type="transmembrane region" description="Helical" evidence="15">
    <location>
        <begin position="391"/>
        <end position="410"/>
    </location>
</feature>
<reference evidence="16" key="1">
    <citation type="journal article" date="2023" name="BMC Genomics">
        <title>Chromosome-level genome assemblies of Cutaneotrichosporon spp. (Trichosporonales, Basidiomycota) reveal imbalanced evolution between nucleotide sequences and chromosome synteny.</title>
        <authorList>
            <person name="Kobayashi Y."/>
            <person name="Kayamori A."/>
            <person name="Aoki K."/>
            <person name="Shiwa Y."/>
            <person name="Matsutani M."/>
            <person name="Fujita N."/>
            <person name="Sugita T."/>
            <person name="Iwasaki W."/>
            <person name="Tanaka N."/>
            <person name="Takashima M."/>
        </authorList>
    </citation>
    <scope>NUCLEOTIDE SEQUENCE</scope>
    <source>
        <strain evidence="16">HIS016</strain>
    </source>
</reference>
<evidence type="ECO:0000256" key="5">
    <source>
        <dbReference type="ARBA" id="ARBA00012699"/>
    </source>
</evidence>